<dbReference type="InterPro" id="IPR000048">
    <property type="entry name" value="IQ_motif_EF-hand-BS"/>
</dbReference>
<proteinExistence type="inferred from homology"/>
<evidence type="ECO:0000256" key="3">
    <source>
        <dbReference type="SAM" id="MobiDB-lite"/>
    </source>
</evidence>
<evidence type="ECO:0000256" key="1">
    <source>
        <dbReference type="ARBA" id="ARBA00022860"/>
    </source>
</evidence>
<dbReference type="AlphaFoldDB" id="A0AAV8Q3Z6"/>
<keyword evidence="1" id="KW-0112">Calmodulin-binding</keyword>
<evidence type="ECO:0000256" key="2">
    <source>
        <dbReference type="ARBA" id="ARBA00024341"/>
    </source>
</evidence>
<dbReference type="Pfam" id="PF00612">
    <property type="entry name" value="IQ"/>
    <property type="match status" value="1"/>
</dbReference>
<evidence type="ECO:0000313" key="4">
    <source>
        <dbReference type="EMBL" id="KAJ8464403.1"/>
    </source>
</evidence>
<dbReference type="PANTHER" id="PTHR32295:SF93">
    <property type="entry name" value="PROTEIN IQ-DOMAIN 9"/>
    <property type="match status" value="1"/>
</dbReference>
<protein>
    <recommendedName>
        <fullName evidence="6">Protein IQ-DOMAIN 1</fullName>
    </recommendedName>
</protein>
<accession>A0AAV8Q3Z6</accession>
<sequence>MVTPPPLVKAPCHLRSLLLSPLHRCSSGGHLNWSRLFLSAICSLNYPGFAFDAKNKERPKQDSADQPLKLKSRSHNDPNKLLNGGLNGNSQDCGMTIEVIAAIRIQTAFRGFKARKTLSSLRRTKKLRAFTYHNSVKKQTTNTSIHVHAWSKIQAEIRARRANMVAEGRIRQKKHDNQLKLEAKLHDLEVDWNGGSETREEIIARIQQREEAAVKRERAMAYAFSHQWRANSGMNQGPFVFELAKGNWEWSWVDKWIAAQPWETRPSTLTKVANRVGMGARLPSSVKPASIDGKEFAKKPSKQSDEETANKESNTEAANSGHSRTKTT</sequence>
<dbReference type="Proteomes" id="UP001222027">
    <property type="component" value="Unassembled WGS sequence"/>
</dbReference>
<feature type="region of interest" description="Disordered" evidence="3">
    <location>
        <begin position="280"/>
        <end position="328"/>
    </location>
</feature>
<feature type="compositionally biased region" description="Basic and acidic residues" evidence="3">
    <location>
        <begin position="292"/>
        <end position="314"/>
    </location>
</feature>
<dbReference type="GO" id="GO:0005516">
    <property type="term" value="F:calmodulin binding"/>
    <property type="evidence" value="ECO:0007669"/>
    <property type="project" value="UniProtKB-KW"/>
</dbReference>
<dbReference type="EMBL" id="JAQQAF010000008">
    <property type="protein sequence ID" value="KAJ8464403.1"/>
    <property type="molecule type" value="Genomic_DNA"/>
</dbReference>
<evidence type="ECO:0000313" key="5">
    <source>
        <dbReference type="Proteomes" id="UP001222027"/>
    </source>
</evidence>
<organism evidence="4 5">
    <name type="scientific">Ensete ventricosum</name>
    <name type="common">Abyssinian banana</name>
    <name type="synonym">Musa ensete</name>
    <dbReference type="NCBI Taxonomy" id="4639"/>
    <lineage>
        <taxon>Eukaryota</taxon>
        <taxon>Viridiplantae</taxon>
        <taxon>Streptophyta</taxon>
        <taxon>Embryophyta</taxon>
        <taxon>Tracheophyta</taxon>
        <taxon>Spermatophyta</taxon>
        <taxon>Magnoliopsida</taxon>
        <taxon>Liliopsida</taxon>
        <taxon>Zingiberales</taxon>
        <taxon>Musaceae</taxon>
        <taxon>Ensete</taxon>
    </lineage>
</organism>
<keyword evidence="5" id="KW-1185">Reference proteome</keyword>
<evidence type="ECO:0008006" key="6">
    <source>
        <dbReference type="Google" id="ProtNLM"/>
    </source>
</evidence>
<dbReference type="PROSITE" id="PS50096">
    <property type="entry name" value="IQ"/>
    <property type="match status" value="1"/>
</dbReference>
<name>A0AAV8Q3Z6_ENSVE</name>
<dbReference type="CDD" id="cd23767">
    <property type="entry name" value="IQCD"/>
    <property type="match status" value="1"/>
</dbReference>
<dbReference type="PANTHER" id="PTHR32295">
    <property type="entry name" value="IQ-DOMAIN 5-RELATED"/>
    <property type="match status" value="1"/>
</dbReference>
<reference evidence="4 5" key="1">
    <citation type="submission" date="2022-12" db="EMBL/GenBank/DDBJ databases">
        <title>Chromosome-scale assembly of the Ensete ventricosum genome.</title>
        <authorList>
            <person name="Dussert Y."/>
            <person name="Stocks J."/>
            <person name="Wendawek A."/>
            <person name="Woldeyes F."/>
            <person name="Nichols R.A."/>
            <person name="Borrell J.S."/>
        </authorList>
    </citation>
    <scope>NUCLEOTIDE SEQUENCE [LARGE SCALE GENOMIC DNA]</scope>
    <source>
        <strain evidence="5">cv. Maze</strain>
        <tissue evidence="4">Seeds</tissue>
    </source>
</reference>
<gene>
    <name evidence="4" type="ORF">OPV22_026955</name>
</gene>
<feature type="region of interest" description="Disordered" evidence="3">
    <location>
        <begin position="55"/>
        <end position="85"/>
    </location>
</feature>
<comment type="caution">
    <text evidence="4">The sequence shown here is derived from an EMBL/GenBank/DDBJ whole genome shotgun (WGS) entry which is preliminary data.</text>
</comment>
<comment type="similarity">
    <text evidence="2">Belongs to the IQD family.</text>
</comment>